<dbReference type="Gene3D" id="2.60.40.10">
    <property type="entry name" value="Immunoglobulins"/>
    <property type="match status" value="2"/>
</dbReference>
<dbReference type="InterPro" id="IPR026466">
    <property type="entry name" value="Fim_isopep_form_D2_dom"/>
</dbReference>
<dbReference type="InterPro" id="IPR048052">
    <property type="entry name" value="FM1-like"/>
</dbReference>
<keyword evidence="2" id="KW-0732">Signal</keyword>
<evidence type="ECO:0000313" key="5">
    <source>
        <dbReference type="Proteomes" id="UP001596244"/>
    </source>
</evidence>
<dbReference type="RefSeq" id="WP_377001474.1">
    <property type="nucleotide sequence ID" value="NZ_JBHSQE010000007.1"/>
</dbReference>
<evidence type="ECO:0000256" key="2">
    <source>
        <dbReference type="SAM" id="SignalP"/>
    </source>
</evidence>
<dbReference type="Proteomes" id="UP001596244">
    <property type="component" value="Unassembled WGS sequence"/>
</dbReference>
<feature type="domain" description="SpaA-like prealbumin fold" evidence="3">
    <location>
        <begin position="78"/>
        <end position="157"/>
    </location>
</feature>
<keyword evidence="5" id="KW-1185">Reference proteome</keyword>
<proteinExistence type="predicted"/>
<accession>A0ABW1QE72</accession>
<dbReference type="NCBIfam" id="NF033902">
    <property type="entry name" value="iso_D2_wall_anc"/>
    <property type="match status" value="1"/>
</dbReference>
<dbReference type="Pfam" id="PF17802">
    <property type="entry name" value="SpaA"/>
    <property type="match status" value="2"/>
</dbReference>
<evidence type="ECO:0000259" key="3">
    <source>
        <dbReference type="Pfam" id="PF17802"/>
    </source>
</evidence>
<protein>
    <submittedName>
        <fullName evidence="4">SpaH/EbpB family LPXTG-anchored major pilin</fullName>
    </submittedName>
</protein>
<evidence type="ECO:0000256" key="1">
    <source>
        <dbReference type="SAM" id="Phobius"/>
    </source>
</evidence>
<feature type="signal peptide" evidence="2">
    <location>
        <begin position="1"/>
        <end position="31"/>
    </location>
</feature>
<feature type="chain" id="PRO_5046400015" evidence="2">
    <location>
        <begin position="32"/>
        <end position="490"/>
    </location>
</feature>
<dbReference type="Gene3D" id="2.60.40.740">
    <property type="match status" value="1"/>
</dbReference>
<gene>
    <name evidence="4" type="ORF">ACFPUZ_08390</name>
</gene>
<name>A0ABW1QE72_9CORY</name>
<keyword evidence="1" id="KW-0472">Membrane</keyword>
<organism evidence="4 5">
    <name type="scientific">Corynebacterium nasicanis</name>
    <dbReference type="NCBI Taxonomy" id="1448267"/>
    <lineage>
        <taxon>Bacteria</taxon>
        <taxon>Bacillati</taxon>
        <taxon>Actinomycetota</taxon>
        <taxon>Actinomycetes</taxon>
        <taxon>Mycobacteriales</taxon>
        <taxon>Corynebacteriaceae</taxon>
        <taxon>Corynebacterium</taxon>
    </lineage>
</organism>
<dbReference type="InterPro" id="IPR013783">
    <property type="entry name" value="Ig-like_fold"/>
</dbReference>
<sequence>MNTLAQRSASVLAVAGLSLGLVALGAPGALAADPEPAAATAPASLVDFAASGSITVVKSTDAQAATHDTGNAGHYTPENPLAGVTFELFRVMEIKNAADFQTAAGYTVATAPAGTSLGARTTGADGTVSWDSLPVGLYLVKETAAPEGVSKAADYLVYLPMTNPADTTRWNYDVVTYPKNSRSETTKTVDDADRNVGDEIAYTITSDIPVVTQNNVTKYEVHDQLDGENLATSPEQVSVVVAGQTLVPGVDYTVTVSAEQKVEVVFQAAGLTKLTEAKKADVAAKVVTTIKATVKAIGATDGVATNQATVFHNNPYNTNETDERPSGEVTTYWAKLRVLKQGAADKALEGAEFELYRCASKAELGQKVSIGAVSTWTTGADGTLVIDGLHVTDVENSTQLIDKTYCLVEVKAPAGYELLTEPVEVKLAQADRTRLGDDAFAVSVEKTIQNIPSNQPKLPLTGGMGIGIFAGLAAALVAVGSWLAKRQPRA</sequence>
<keyword evidence="1" id="KW-1133">Transmembrane helix</keyword>
<keyword evidence="1" id="KW-0812">Transmembrane</keyword>
<dbReference type="NCBIfam" id="TIGR04226">
    <property type="entry name" value="RrgB_K2N_iso_D2"/>
    <property type="match status" value="1"/>
</dbReference>
<reference evidence="5" key="1">
    <citation type="journal article" date="2019" name="Int. J. Syst. Evol. Microbiol.">
        <title>The Global Catalogue of Microorganisms (GCM) 10K type strain sequencing project: providing services to taxonomists for standard genome sequencing and annotation.</title>
        <authorList>
            <consortium name="The Broad Institute Genomics Platform"/>
            <consortium name="The Broad Institute Genome Sequencing Center for Infectious Disease"/>
            <person name="Wu L."/>
            <person name="Ma J."/>
        </authorList>
    </citation>
    <scope>NUCLEOTIDE SEQUENCE [LARGE SCALE GENOMIC DNA]</scope>
    <source>
        <strain evidence="5">CCUG 51943</strain>
    </source>
</reference>
<comment type="caution">
    <text evidence="4">The sequence shown here is derived from an EMBL/GenBank/DDBJ whole genome shotgun (WGS) entry which is preliminary data.</text>
</comment>
<feature type="domain" description="SpaA-like prealbumin fold" evidence="3">
    <location>
        <begin position="335"/>
        <end position="431"/>
    </location>
</feature>
<feature type="transmembrane region" description="Helical" evidence="1">
    <location>
        <begin position="460"/>
        <end position="484"/>
    </location>
</feature>
<dbReference type="InterPro" id="IPR041033">
    <property type="entry name" value="SpaA_PFL_dom_1"/>
</dbReference>
<dbReference type="EMBL" id="JBHSQE010000007">
    <property type="protein sequence ID" value="MFC6146823.1"/>
    <property type="molecule type" value="Genomic_DNA"/>
</dbReference>
<evidence type="ECO:0000313" key="4">
    <source>
        <dbReference type="EMBL" id="MFC6146823.1"/>
    </source>
</evidence>